<dbReference type="Gene3D" id="3.30.460.10">
    <property type="entry name" value="Beta Polymerase, domain 2"/>
    <property type="match status" value="1"/>
</dbReference>
<dbReference type="InterPro" id="IPR036388">
    <property type="entry name" value="WH-like_DNA-bd_sf"/>
</dbReference>
<accession>A0ABT5YFM8</accession>
<dbReference type="InterPro" id="IPR011991">
    <property type="entry name" value="ArsR-like_HTH"/>
</dbReference>
<feature type="domain" description="Polymerase beta nucleotidyltransferase" evidence="1">
    <location>
        <begin position="105"/>
        <end position="157"/>
    </location>
</feature>
<evidence type="ECO:0000259" key="1">
    <source>
        <dbReference type="Pfam" id="PF18765"/>
    </source>
</evidence>
<evidence type="ECO:0000313" key="2">
    <source>
        <dbReference type="EMBL" id="MDF0751825.1"/>
    </source>
</evidence>
<dbReference type="SUPFAM" id="SSF81301">
    <property type="entry name" value="Nucleotidyltransferase"/>
    <property type="match status" value="1"/>
</dbReference>
<protein>
    <submittedName>
        <fullName evidence="2">Nucleotidyltransferase domain-containing protein</fullName>
    </submittedName>
</protein>
<keyword evidence="3" id="KW-1185">Reference proteome</keyword>
<dbReference type="EMBL" id="JANCMW010000011">
    <property type="protein sequence ID" value="MDF0751825.1"/>
    <property type="molecule type" value="Genomic_DNA"/>
</dbReference>
<name>A0ABT5YFM8_9GAMM</name>
<dbReference type="CDD" id="cd00090">
    <property type="entry name" value="HTH_ARSR"/>
    <property type="match status" value="1"/>
</dbReference>
<comment type="caution">
    <text evidence="2">The sequence shown here is derived from an EMBL/GenBank/DDBJ whole genome shotgun (WGS) entry which is preliminary data.</text>
</comment>
<gene>
    <name evidence="2" type="ORF">NLU14_16465</name>
</gene>
<dbReference type="Gene3D" id="1.10.10.10">
    <property type="entry name" value="Winged helix-like DNA-binding domain superfamily/Winged helix DNA-binding domain"/>
    <property type="match status" value="1"/>
</dbReference>
<dbReference type="InterPro" id="IPR036390">
    <property type="entry name" value="WH_DNA-bd_sf"/>
</dbReference>
<dbReference type="InterPro" id="IPR043519">
    <property type="entry name" value="NT_sf"/>
</dbReference>
<dbReference type="Pfam" id="PF18765">
    <property type="entry name" value="Polbeta"/>
    <property type="match status" value="1"/>
</dbReference>
<sequence length="213" mass="23482">MSSNFSLANALFSGTRQKVLGLLFMQPDHDFSLAELIERARAGSGAVQREIGRFVDSGLVTVEVKGRQKRYRANQDAPIFPELCSLVTKTLGPAQVIKDALSAIDNKIDVALVYGSVAKNTDRADSDIDLMLVSDTLTLEDVFTAVEPVEHELSRPVNPTLYTRQEFNKRRANDNPFIRKVLNGPYLLLKGVIDEQGSSRESGQHSQTSSRSS</sequence>
<dbReference type="RefSeq" id="WP_275708510.1">
    <property type="nucleotide sequence ID" value="NZ_JANCMW010000011.1"/>
</dbReference>
<organism evidence="2 3">
    <name type="scientific">Marinobacter iranensis</name>
    <dbReference type="NCBI Taxonomy" id="2962607"/>
    <lineage>
        <taxon>Bacteria</taxon>
        <taxon>Pseudomonadati</taxon>
        <taxon>Pseudomonadota</taxon>
        <taxon>Gammaproteobacteria</taxon>
        <taxon>Pseudomonadales</taxon>
        <taxon>Marinobacteraceae</taxon>
        <taxon>Marinobacter</taxon>
    </lineage>
</organism>
<dbReference type="InterPro" id="IPR041633">
    <property type="entry name" value="Polbeta"/>
</dbReference>
<dbReference type="SUPFAM" id="SSF46785">
    <property type="entry name" value="Winged helix' DNA-binding domain"/>
    <property type="match status" value="1"/>
</dbReference>
<dbReference type="Proteomes" id="UP001143391">
    <property type="component" value="Unassembled WGS sequence"/>
</dbReference>
<dbReference type="CDD" id="cd05403">
    <property type="entry name" value="NT_KNTase_like"/>
    <property type="match status" value="1"/>
</dbReference>
<evidence type="ECO:0000313" key="3">
    <source>
        <dbReference type="Proteomes" id="UP001143391"/>
    </source>
</evidence>
<reference evidence="2" key="1">
    <citation type="submission" date="2022-07" db="EMBL/GenBank/DDBJ databases">
        <title>Marinobacter iranensis a new bacterium isolate from a hipersaline lake in Iran.</title>
        <authorList>
            <person name="Mohammad A.M.A."/>
            <person name="Cristina S.-P."/>
            <person name="Antonio V."/>
        </authorList>
    </citation>
    <scope>NUCLEOTIDE SEQUENCE</scope>
    <source>
        <strain evidence="2">71-i</strain>
    </source>
</reference>
<proteinExistence type="predicted"/>